<name>A0A7W1XS64_9BACL</name>
<proteinExistence type="predicted"/>
<evidence type="ECO:0000313" key="1">
    <source>
        <dbReference type="EMBL" id="MBA4602080.1"/>
    </source>
</evidence>
<keyword evidence="2" id="KW-1185">Reference proteome</keyword>
<dbReference type="Proteomes" id="UP000538292">
    <property type="component" value="Unassembled WGS sequence"/>
</dbReference>
<protein>
    <submittedName>
        <fullName evidence="1">Uncharacterized protein</fullName>
    </submittedName>
</protein>
<evidence type="ECO:0000313" key="2">
    <source>
        <dbReference type="Proteomes" id="UP000538292"/>
    </source>
</evidence>
<reference evidence="1 2" key="1">
    <citation type="submission" date="2020-07" db="EMBL/GenBank/DDBJ databases">
        <title>Thermoactinomyces phylogeny.</title>
        <authorList>
            <person name="Dunlap C."/>
        </authorList>
    </citation>
    <scope>NUCLEOTIDE SEQUENCE [LARGE SCALE GENOMIC DNA]</scope>
    <source>
        <strain evidence="1 2">AMNI-1</strain>
    </source>
</reference>
<sequence>MNYMEMFLFGHKPAIYGTTLEKLLDHMVFYLKQNYPYLNLKNNGINLIDDADTYLFFQREEQKQYFINQFQQVQPKSPEFHFLLDKALGYPPKR</sequence>
<dbReference type="RefSeq" id="WP_181739249.1">
    <property type="nucleotide sequence ID" value="NZ_JACEOL010000024.1"/>
</dbReference>
<gene>
    <name evidence="1" type="ORF">H2C83_07065</name>
</gene>
<comment type="caution">
    <text evidence="1">The sequence shown here is derived from an EMBL/GenBank/DDBJ whole genome shotgun (WGS) entry which is preliminary data.</text>
</comment>
<organism evidence="1 2">
    <name type="scientific">Thermoactinomyces mirandus</name>
    <dbReference type="NCBI Taxonomy" id="2756294"/>
    <lineage>
        <taxon>Bacteria</taxon>
        <taxon>Bacillati</taxon>
        <taxon>Bacillota</taxon>
        <taxon>Bacilli</taxon>
        <taxon>Bacillales</taxon>
        <taxon>Thermoactinomycetaceae</taxon>
        <taxon>Thermoactinomyces</taxon>
    </lineage>
</organism>
<dbReference type="AlphaFoldDB" id="A0A7W1XS64"/>
<accession>A0A7W1XS64</accession>
<dbReference type="EMBL" id="JACEOL010000024">
    <property type="protein sequence ID" value="MBA4602080.1"/>
    <property type="molecule type" value="Genomic_DNA"/>
</dbReference>